<evidence type="ECO:0000256" key="2">
    <source>
        <dbReference type="ARBA" id="ARBA00005752"/>
    </source>
</evidence>
<comment type="catalytic activity">
    <reaction evidence="8">
        <text>L-aspartate + L-glutamine + ATP + H2O = L-asparagine + L-glutamate + AMP + diphosphate + H(+)</text>
        <dbReference type="Rhea" id="RHEA:12228"/>
        <dbReference type="ChEBI" id="CHEBI:15377"/>
        <dbReference type="ChEBI" id="CHEBI:15378"/>
        <dbReference type="ChEBI" id="CHEBI:29985"/>
        <dbReference type="ChEBI" id="CHEBI:29991"/>
        <dbReference type="ChEBI" id="CHEBI:30616"/>
        <dbReference type="ChEBI" id="CHEBI:33019"/>
        <dbReference type="ChEBI" id="CHEBI:58048"/>
        <dbReference type="ChEBI" id="CHEBI:58359"/>
        <dbReference type="ChEBI" id="CHEBI:456215"/>
        <dbReference type="EC" id="6.3.5.4"/>
    </reaction>
</comment>
<dbReference type="SUPFAM" id="SSF56235">
    <property type="entry name" value="N-terminal nucleophile aminohydrolases (Ntn hydrolases)"/>
    <property type="match status" value="1"/>
</dbReference>
<dbReference type="CDD" id="cd00712">
    <property type="entry name" value="AsnB"/>
    <property type="match status" value="1"/>
</dbReference>
<dbReference type="GO" id="GO:0005524">
    <property type="term" value="F:ATP binding"/>
    <property type="evidence" value="ECO:0007669"/>
    <property type="project" value="UniProtKB-KW"/>
</dbReference>
<dbReference type="Pfam" id="PF13537">
    <property type="entry name" value="GATase_7"/>
    <property type="match status" value="1"/>
</dbReference>
<dbReference type="GO" id="GO:0006529">
    <property type="term" value="P:asparagine biosynthetic process"/>
    <property type="evidence" value="ECO:0007669"/>
    <property type="project" value="UniProtKB-KW"/>
</dbReference>
<reference evidence="12" key="2">
    <citation type="journal article" date="2021" name="PeerJ">
        <title>Extensive microbial diversity within the chicken gut microbiome revealed by metagenomics and culture.</title>
        <authorList>
            <person name="Gilroy R."/>
            <person name="Ravi A."/>
            <person name="Getino M."/>
            <person name="Pursley I."/>
            <person name="Horton D.L."/>
            <person name="Alikhan N.F."/>
            <person name="Baker D."/>
            <person name="Gharbi K."/>
            <person name="Hall N."/>
            <person name="Watson M."/>
            <person name="Adriaenssens E.M."/>
            <person name="Foster-Nyarko E."/>
            <person name="Jarju S."/>
            <person name="Secka A."/>
            <person name="Antonio M."/>
            <person name="Oren A."/>
            <person name="Chaudhuri R.R."/>
            <person name="La Ragione R."/>
            <person name="Hildebrand F."/>
            <person name="Pallen M.J."/>
        </authorList>
    </citation>
    <scope>NUCLEOTIDE SEQUENCE</scope>
    <source>
        <strain evidence="12">CHK199-13235</strain>
    </source>
</reference>
<dbReference type="Proteomes" id="UP000824002">
    <property type="component" value="Unassembled WGS sequence"/>
</dbReference>
<keyword evidence="9" id="KW-0028">Amino-acid biosynthesis</keyword>
<keyword evidence="7 9" id="KW-0315">Glutamine amidotransferase</keyword>
<dbReference type="GO" id="GO:0004066">
    <property type="term" value="F:asparagine synthase (glutamine-hydrolyzing) activity"/>
    <property type="evidence" value="ECO:0007669"/>
    <property type="project" value="UniProtKB-EC"/>
</dbReference>
<evidence type="ECO:0000256" key="4">
    <source>
        <dbReference type="ARBA" id="ARBA00022741"/>
    </source>
</evidence>
<evidence type="ECO:0000256" key="3">
    <source>
        <dbReference type="ARBA" id="ARBA00012737"/>
    </source>
</evidence>
<reference evidence="12" key="1">
    <citation type="submission" date="2020-10" db="EMBL/GenBank/DDBJ databases">
        <authorList>
            <person name="Gilroy R."/>
        </authorList>
    </citation>
    <scope>NUCLEOTIDE SEQUENCE</scope>
    <source>
        <strain evidence="12">CHK199-13235</strain>
    </source>
</reference>
<feature type="site" description="Important for beta-aspartyl-AMP intermediate formation" evidence="10">
    <location>
        <position position="374"/>
    </location>
</feature>
<evidence type="ECO:0000313" key="13">
    <source>
        <dbReference type="Proteomes" id="UP000824002"/>
    </source>
</evidence>
<keyword evidence="12" id="KW-0436">Ligase</keyword>
<dbReference type="EC" id="6.3.5.4" evidence="3"/>
<dbReference type="InterPro" id="IPR014729">
    <property type="entry name" value="Rossmann-like_a/b/a_fold"/>
</dbReference>
<dbReference type="GO" id="GO:0005829">
    <property type="term" value="C:cytosol"/>
    <property type="evidence" value="ECO:0007669"/>
    <property type="project" value="TreeGrafter"/>
</dbReference>
<comment type="caution">
    <text evidence="12">The sequence shown here is derived from an EMBL/GenBank/DDBJ whole genome shotgun (WGS) entry which is preliminary data.</text>
</comment>
<evidence type="ECO:0000256" key="6">
    <source>
        <dbReference type="ARBA" id="ARBA00022888"/>
    </source>
</evidence>
<dbReference type="InterPro" id="IPR006426">
    <property type="entry name" value="Asn_synth_AEB"/>
</dbReference>
<dbReference type="PIRSF" id="PIRSF001589">
    <property type="entry name" value="Asn_synthetase_glu-h"/>
    <property type="match status" value="1"/>
</dbReference>
<keyword evidence="4" id="KW-0547">Nucleotide-binding</keyword>
<dbReference type="Pfam" id="PF00733">
    <property type="entry name" value="Asn_synthase"/>
    <property type="match status" value="1"/>
</dbReference>
<dbReference type="AlphaFoldDB" id="A0A9D1FPH2"/>
<evidence type="ECO:0000256" key="1">
    <source>
        <dbReference type="ARBA" id="ARBA00005187"/>
    </source>
</evidence>
<dbReference type="NCBIfam" id="TIGR01536">
    <property type="entry name" value="asn_synth_AEB"/>
    <property type="match status" value="1"/>
</dbReference>
<keyword evidence="5" id="KW-0067">ATP-binding</keyword>
<dbReference type="PANTHER" id="PTHR43284">
    <property type="entry name" value="ASPARAGINE SYNTHETASE (GLUTAMINE-HYDROLYZING)"/>
    <property type="match status" value="1"/>
</dbReference>
<accession>A0A9D1FPH2</accession>
<evidence type="ECO:0000313" key="12">
    <source>
        <dbReference type="EMBL" id="HIS77322.1"/>
    </source>
</evidence>
<dbReference type="EMBL" id="DVJP01000073">
    <property type="protein sequence ID" value="HIS77322.1"/>
    <property type="molecule type" value="Genomic_DNA"/>
</dbReference>
<organism evidence="12 13">
    <name type="scientific">Candidatus Merdivicinus excrementipullorum</name>
    <dbReference type="NCBI Taxonomy" id="2840867"/>
    <lineage>
        <taxon>Bacteria</taxon>
        <taxon>Bacillati</taxon>
        <taxon>Bacillota</taxon>
        <taxon>Clostridia</taxon>
        <taxon>Eubacteriales</taxon>
        <taxon>Oscillospiraceae</taxon>
        <taxon>Oscillospiraceae incertae sedis</taxon>
        <taxon>Candidatus Merdivicinus</taxon>
    </lineage>
</organism>
<dbReference type="Gene3D" id="3.40.50.620">
    <property type="entry name" value="HUPs"/>
    <property type="match status" value="1"/>
</dbReference>
<dbReference type="Gene3D" id="3.60.20.10">
    <property type="entry name" value="Glutamine Phosphoribosylpyrophosphate, subunit 1, domain 1"/>
    <property type="match status" value="1"/>
</dbReference>
<feature type="active site" description="For GATase activity" evidence="9">
    <location>
        <position position="13"/>
    </location>
</feature>
<sequence length="654" mass="74881">MIFVVGKDGYNLCGFVGMFDWKREADAEQMMTGMSAAIRHRGPDDSQYLRKDGFHIAFRRLSIIDLDTGAQPFTSEDGRFTAVFNGEIYNYRDLRKPLQEEGISFRTNSEIEVIVALYRKYGPEFIGMLRGMFAILIYDAQEKSVFAGRDYFGIKPLYYRVTDEAVLFASEMKAFLFDGEYGEFKVDPSMLQHYFTFQYVPEPHTLTPGISVLEAAHYMTVNCNGRVQMKRYFSPDFQKPSEESFEEKAKKLRKILTESVEYHMISDVEVGTFLSSGIDSAVITAIASRLNPGIKALTVGFDVASYSEVDDAHEIAKHLNVDHIVLKGNCQQFRDAFEKVVFALDSPVADPSTVAIYMIAREAASHVKVMLSGEGSDELFAGYKTYRDSLGAGRFEDAPGFVKTACRGLSHVIPDGVKGKNFLMRAGMPLEERYVGNAFLFNEKQKKAFLKCYNPNQSYTELTRPYYDQVADRDPLIKMQHIDIATWLKGDILVKGDRLSMGNSLEVRVPFLDKEVFKFASTLKNSDKLQNGTTKYILRYAFQDYVDPATFMRPKLGYPVPVRVWLRNELYEWARDIIKNSKADAFVDTQAALKMLEDHRTGKADNYRKLWSILVFITWYRLYIAEADKTRERILRGELSYSQRNAWFDRGEKH</sequence>
<gene>
    <name evidence="12" type="primary">asnB</name>
    <name evidence="12" type="ORF">IAB51_11050</name>
</gene>
<proteinExistence type="inferred from homology"/>
<keyword evidence="6 9" id="KW-0061">Asparagine biosynthesis</keyword>
<dbReference type="InterPro" id="IPR033738">
    <property type="entry name" value="AsnB_N"/>
</dbReference>
<dbReference type="InterPro" id="IPR029055">
    <property type="entry name" value="Ntn_hydrolases_N"/>
</dbReference>
<evidence type="ECO:0000256" key="5">
    <source>
        <dbReference type="ARBA" id="ARBA00022840"/>
    </source>
</evidence>
<dbReference type="PROSITE" id="PS51278">
    <property type="entry name" value="GATASE_TYPE_2"/>
    <property type="match status" value="1"/>
</dbReference>
<dbReference type="SUPFAM" id="SSF52402">
    <property type="entry name" value="Adenine nucleotide alpha hydrolases-like"/>
    <property type="match status" value="1"/>
</dbReference>
<evidence type="ECO:0000256" key="7">
    <source>
        <dbReference type="ARBA" id="ARBA00022962"/>
    </source>
</evidence>
<dbReference type="InterPro" id="IPR051786">
    <property type="entry name" value="ASN_synthetase/amidase"/>
</dbReference>
<dbReference type="InterPro" id="IPR017932">
    <property type="entry name" value="GATase_2_dom"/>
</dbReference>
<dbReference type="InterPro" id="IPR001962">
    <property type="entry name" value="Asn_synthase"/>
</dbReference>
<comment type="similarity">
    <text evidence="2">Belongs to the asparagine synthetase family.</text>
</comment>
<comment type="pathway">
    <text evidence="1">Amino-acid biosynthesis; L-asparagine biosynthesis; L-asparagine from L-aspartate (L-Gln route): step 1/1.</text>
</comment>
<protein>
    <recommendedName>
        <fullName evidence="3">asparagine synthase (glutamine-hydrolyzing)</fullName>
        <ecNumber evidence="3">6.3.5.4</ecNumber>
    </recommendedName>
</protein>
<evidence type="ECO:0000256" key="8">
    <source>
        <dbReference type="ARBA" id="ARBA00048741"/>
    </source>
</evidence>
<evidence type="ECO:0000259" key="11">
    <source>
        <dbReference type="PROSITE" id="PS51278"/>
    </source>
</evidence>
<dbReference type="PANTHER" id="PTHR43284:SF1">
    <property type="entry name" value="ASPARAGINE SYNTHETASE"/>
    <property type="match status" value="1"/>
</dbReference>
<name>A0A9D1FPH2_9FIRM</name>
<evidence type="ECO:0000256" key="10">
    <source>
        <dbReference type="PIRSR" id="PIRSR001589-3"/>
    </source>
</evidence>
<dbReference type="CDD" id="cd01991">
    <property type="entry name" value="Asn_synthase_B_C"/>
    <property type="match status" value="1"/>
</dbReference>
<evidence type="ECO:0000256" key="9">
    <source>
        <dbReference type="PIRSR" id="PIRSR001589-1"/>
    </source>
</evidence>
<feature type="domain" description="Glutamine amidotransferase type-2" evidence="11">
    <location>
        <begin position="13"/>
        <end position="224"/>
    </location>
</feature>